<feature type="transmembrane region" description="Helical" evidence="6">
    <location>
        <begin position="121"/>
        <end position="139"/>
    </location>
</feature>
<evidence type="ECO:0000313" key="9">
    <source>
        <dbReference type="Proteomes" id="UP000053890"/>
    </source>
</evidence>
<feature type="compositionally biased region" description="Low complexity" evidence="5">
    <location>
        <begin position="21"/>
        <end position="35"/>
    </location>
</feature>
<organism evidence="8 9">
    <name type="scientific">Rhodotorula graminis (strain WP1)</name>
    <dbReference type="NCBI Taxonomy" id="578459"/>
    <lineage>
        <taxon>Eukaryota</taxon>
        <taxon>Fungi</taxon>
        <taxon>Dikarya</taxon>
        <taxon>Basidiomycota</taxon>
        <taxon>Pucciniomycotina</taxon>
        <taxon>Microbotryomycetes</taxon>
        <taxon>Sporidiobolales</taxon>
        <taxon>Sporidiobolaceae</taxon>
        <taxon>Rhodotorula</taxon>
    </lineage>
</organism>
<evidence type="ECO:0000256" key="2">
    <source>
        <dbReference type="ARBA" id="ARBA00022692"/>
    </source>
</evidence>
<evidence type="ECO:0000256" key="6">
    <source>
        <dbReference type="SAM" id="Phobius"/>
    </source>
</evidence>
<dbReference type="Proteomes" id="UP000053890">
    <property type="component" value="Unassembled WGS sequence"/>
</dbReference>
<dbReference type="GO" id="GO:0016020">
    <property type="term" value="C:membrane"/>
    <property type="evidence" value="ECO:0007669"/>
    <property type="project" value="UniProtKB-SubCell"/>
</dbReference>
<feature type="region of interest" description="Disordered" evidence="5">
    <location>
        <begin position="17"/>
        <end position="40"/>
    </location>
</feature>
<feature type="transmembrane region" description="Helical" evidence="6">
    <location>
        <begin position="290"/>
        <end position="312"/>
    </location>
</feature>
<accession>A0A194S2S9</accession>
<dbReference type="InterPro" id="IPR004853">
    <property type="entry name" value="Sugar_P_trans_dom"/>
</dbReference>
<evidence type="ECO:0000256" key="4">
    <source>
        <dbReference type="ARBA" id="ARBA00023136"/>
    </source>
</evidence>
<evidence type="ECO:0000256" key="1">
    <source>
        <dbReference type="ARBA" id="ARBA00004141"/>
    </source>
</evidence>
<proteinExistence type="predicted"/>
<keyword evidence="9" id="KW-1185">Reference proteome</keyword>
<feature type="transmembrane region" description="Helical" evidence="6">
    <location>
        <begin position="46"/>
        <end position="64"/>
    </location>
</feature>
<keyword evidence="3 6" id="KW-1133">Transmembrane helix</keyword>
<dbReference type="EMBL" id="KQ474079">
    <property type="protein sequence ID" value="KPV74834.1"/>
    <property type="molecule type" value="Genomic_DNA"/>
</dbReference>
<feature type="transmembrane region" description="Helical" evidence="6">
    <location>
        <begin position="250"/>
        <end position="270"/>
    </location>
</feature>
<keyword evidence="4 6" id="KW-0472">Membrane</keyword>
<feature type="transmembrane region" description="Helical" evidence="6">
    <location>
        <begin position="145"/>
        <end position="165"/>
    </location>
</feature>
<feature type="domain" description="Sugar phosphate transporter" evidence="7">
    <location>
        <begin position="50"/>
        <end position="351"/>
    </location>
</feature>
<keyword evidence="2 6" id="KW-0812">Transmembrane</keyword>
<evidence type="ECO:0000256" key="3">
    <source>
        <dbReference type="ARBA" id="ARBA00022989"/>
    </source>
</evidence>
<dbReference type="GeneID" id="28972696"/>
<sequence length="383" mass="41065">MATTDHAQYHFEAARPSHSFTTPTIPTAPSSPQPQLATATKRPSVVPPWILILGWITLSTAVILQNRTILVERGFNHPITLTSLHLLFQTLATRVLHRSTTLISGPAKSVEMDWRTWRRQILPIAVLFSLSLVLSNVAYLYCSVAFIHILKSFAPVAILLAAFAFRTKSFSLRLLGIVVVISLGVGIASWGETDFSVTGFTVQMVAIAIEATRVTLIQILLSPASSGPSDPNAARVAGALSTGMSPLKSLYFFAPTCLALNATVLVLFEGSPALRAIPALGAWTIVTNSALTLALNFSAVMLISLSAMVLSLSKIVKDILMVALPVVLLGENLTATQWGGYLIATCGIVTYKFGASRTFPPSLSLSRPLALVADRSSSLTRRN</sequence>
<dbReference type="PANTHER" id="PTHR11132">
    <property type="entry name" value="SOLUTE CARRIER FAMILY 35"/>
    <property type="match status" value="1"/>
</dbReference>
<reference evidence="8 9" key="1">
    <citation type="journal article" date="2015" name="Front. Microbiol.">
        <title>Genome sequence of the plant growth promoting endophytic yeast Rhodotorula graminis WP1.</title>
        <authorList>
            <person name="Firrincieli A."/>
            <person name="Otillar R."/>
            <person name="Salamov A."/>
            <person name="Schmutz J."/>
            <person name="Khan Z."/>
            <person name="Redman R.S."/>
            <person name="Fleck N.D."/>
            <person name="Lindquist E."/>
            <person name="Grigoriev I.V."/>
            <person name="Doty S.L."/>
        </authorList>
    </citation>
    <scope>NUCLEOTIDE SEQUENCE [LARGE SCALE GENOMIC DNA]</scope>
    <source>
        <strain evidence="8 9">WP1</strain>
    </source>
</reference>
<gene>
    <name evidence="8" type="ORF">RHOBADRAFT_15209</name>
</gene>
<dbReference type="Pfam" id="PF03151">
    <property type="entry name" value="TPT"/>
    <property type="match status" value="1"/>
</dbReference>
<name>A0A194S2S9_RHOGW</name>
<evidence type="ECO:0000313" key="8">
    <source>
        <dbReference type="EMBL" id="KPV74834.1"/>
    </source>
</evidence>
<dbReference type="AlphaFoldDB" id="A0A194S2S9"/>
<dbReference type="InterPro" id="IPR050186">
    <property type="entry name" value="TPT_transporter"/>
</dbReference>
<evidence type="ECO:0000259" key="7">
    <source>
        <dbReference type="Pfam" id="PF03151"/>
    </source>
</evidence>
<dbReference type="RefSeq" id="XP_018270883.1">
    <property type="nucleotide sequence ID" value="XM_018412247.1"/>
</dbReference>
<comment type="subcellular location">
    <subcellularLocation>
        <location evidence="1">Membrane</location>
        <topology evidence="1">Multi-pass membrane protein</topology>
    </subcellularLocation>
</comment>
<evidence type="ECO:0000256" key="5">
    <source>
        <dbReference type="SAM" id="MobiDB-lite"/>
    </source>
</evidence>
<dbReference type="OMA" id="PWYLLEM"/>
<feature type="transmembrane region" description="Helical" evidence="6">
    <location>
        <begin position="172"/>
        <end position="191"/>
    </location>
</feature>
<dbReference type="OrthoDB" id="6418713at2759"/>
<protein>
    <recommendedName>
        <fullName evidence="7">Sugar phosphate transporter domain-containing protein</fullName>
    </recommendedName>
</protein>